<evidence type="ECO:0000256" key="3">
    <source>
        <dbReference type="ARBA" id="ARBA00023110"/>
    </source>
</evidence>
<dbReference type="InterPro" id="IPR001179">
    <property type="entry name" value="PPIase_FKBP_dom"/>
</dbReference>
<dbReference type="RefSeq" id="XP_003289834.1">
    <property type="nucleotide sequence ID" value="XM_003289786.1"/>
</dbReference>
<keyword evidence="10" id="KW-1185">Reference proteome</keyword>
<dbReference type="PROSITE" id="PS50059">
    <property type="entry name" value="FKBP_PPIASE"/>
    <property type="match status" value="1"/>
</dbReference>
<reference evidence="10" key="1">
    <citation type="journal article" date="2011" name="Genome Biol.">
        <title>Comparative genomics of the social amoebae Dictyostelium discoideum and Dictyostelium purpureum.</title>
        <authorList>
            <consortium name="US DOE Joint Genome Institute (JGI-PGF)"/>
            <person name="Sucgang R."/>
            <person name="Kuo A."/>
            <person name="Tian X."/>
            <person name="Salerno W."/>
            <person name="Parikh A."/>
            <person name="Feasley C.L."/>
            <person name="Dalin E."/>
            <person name="Tu H."/>
            <person name="Huang E."/>
            <person name="Barry K."/>
            <person name="Lindquist E."/>
            <person name="Shapiro H."/>
            <person name="Bruce D."/>
            <person name="Schmutz J."/>
            <person name="Salamov A."/>
            <person name="Fey P."/>
            <person name="Gaudet P."/>
            <person name="Anjard C."/>
            <person name="Babu M.M."/>
            <person name="Basu S."/>
            <person name="Bushmanova Y."/>
            <person name="van der Wel H."/>
            <person name="Katoh-Kurasawa M."/>
            <person name="Dinh C."/>
            <person name="Coutinho P.M."/>
            <person name="Saito T."/>
            <person name="Elias M."/>
            <person name="Schaap P."/>
            <person name="Kay R.R."/>
            <person name="Henrissat B."/>
            <person name="Eichinger L."/>
            <person name="Rivero F."/>
            <person name="Putnam N.H."/>
            <person name="West C.M."/>
            <person name="Loomis W.F."/>
            <person name="Chisholm R.L."/>
            <person name="Shaulsky G."/>
            <person name="Strassmann J.E."/>
            <person name="Queller D.C."/>
            <person name="Kuspa A."/>
            <person name="Grigoriev I.V."/>
        </authorList>
    </citation>
    <scope>NUCLEOTIDE SEQUENCE [LARGE SCALE GENOMIC DNA]</scope>
    <source>
        <strain evidence="10">QSDP1</strain>
    </source>
</reference>
<accession>F0ZQY9</accession>
<evidence type="ECO:0000256" key="5">
    <source>
        <dbReference type="PROSITE-ProRule" id="PRU00277"/>
    </source>
</evidence>
<keyword evidence="4 5" id="KW-0413">Isomerase</keyword>
<evidence type="ECO:0000256" key="2">
    <source>
        <dbReference type="ARBA" id="ARBA00013194"/>
    </source>
</evidence>
<dbReference type="KEGG" id="dpp:DICPUDRAFT_36352"/>
<dbReference type="GeneID" id="10503238"/>
<dbReference type="STRING" id="5786.F0ZQY9"/>
<organism evidence="9 10">
    <name type="scientific">Dictyostelium purpureum</name>
    <name type="common">Slime mold</name>
    <dbReference type="NCBI Taxonomy" id="5786"/>
    <lineage>
        <taxon>Eukaryota</taxon>
        <taxon>Amoebozoa</taxon>
        <taxon>Evosea</taxon>
        <taxon>Eumycetozoa</taxon>
        <taxon>Dictyostelia</taxon>
        <taxon>Dictyosteliales</taxon>
        <taxon>Dictyosteliaceae</taxon>
        <taxon>Dictyostelium</taxon>
    </lineage>
</organism>
<dbReference type="InParanoid" id="F0ZQY9"/>
<sequence length="195" mass="21587">MNKIIIALLFLITLSFVFAQDQEQTPQIKLIETNVQECKGKKANIGDTVSVKYTGKLEDGTVFDSSELHGGIPFNFTIGERKVIPGMEIGTFGICEGETRTFFIPYQYAYGEEAVGTIPARSNLIFTVEAVSIELAPPLPLHQRIIPSKSTIGAFVFVAAFIFLVKFILKRYPDEMNSKKTTTVGKPKKSKSKSN</sequence>
<dbReference type="VEuPathDB" id="AmoebaDB:DICPUDRAFT_36352"/>
<gene>
    <name evidence="9" type="ORF">DICPUDRAFT_36352</name>
</gene>
<dbReference type="Pfam" id="PF00254">
    <property type="entry name" value="FKBP_C"/>
    <property type="match status" value="1"/>
</dbReference>
<dbReference type="Proteomes" id="UP000001064">
    <property type="component" value="Unassembled WGS sequence"/>
</dbReference>
<dbReference type="AlphaFoldDB" id="F0ZQY9"/>
<dbReference type="GO" id="GO:0019954">
    <property type="term" value="P:asexual reproduction"/>
    <property type="evidence" value="ECO:0007669"/>
    <property type="project" value="EnsemblProtists"/>
</dbReference>
<feature type="domain" description="PPIase FKBP-type" evidence="8">
    <location>
        <begin position="46"/>
        <end position="134"/>
    </location>
</feature>
<dbReference type="SUPFAM" id="SSF54534">
    <property type="entry name" value="FKBP-like"/>
    <property type="match status" value="1"/>
</dbReference>
<evidence type="ECO:0000256" key="7">
    <source>
        <dbReference type="SAM" id="SignalP"/>
    </source>
</evidence>
<feature type="chain" id="PRO_5003262677" description="peptidylprolyl isomerase" evidence="7">
    <location>
        <begin position="20"/>
        <end position="195"/>
    </location>
</feature>
<evidence type="ECO:0000256" key="6">
    <source>
        <dbReference type="SAM" id="Phobius"/>
    </source>
</evidence>
<evidence type="ECO:0000256" key="4">
    <source>
        <dbReference type="ARBA" id="ARBA00023235"/>
    </source>
</evidence>
<dbReference type="PANTHER" id="PTHR45779">
    <property type="entry name" value="PEPTIDYLPROLYL ISOMERASE"/>
    <property type="match status" value="1"/>
</dbReference>
<proteinExistence type="predicted"/>
<keyword evidence="3 5" id="KW-0697">Rotamase</keyword>
<evidence type="ECO:0000256" key="1">
    <source>
        <dbReference type="ARBA" id="ARBA00000971"/>
    </source>
</evidence>
<keyword evidence="6" id="KW-1133">Transmembrane helix</keyword>
<keyword evidence="7" id="KW-0732">Signal</keyword>
<keyword evidence="6" id="KW-0472">Membrane</keyword>
<dbReference type="GO" id="GO:0003755">
    <property type="term" value="F:peptidyl-prolyl cis-trans isomerase activity"/>
    <property type="evidence" value="ECO:0000318"/>
    <property type="project" value="GO_Central"/>
</dbReference>
<dbReference type="EMBL" id="GL871132">
    <property type="protein sequence ID" value="EGC33664.1"/>
    <property type="molecule type" value="Genomic_DNA"/>
</dbReference>
<dbReference type="PANTHER" id="PTHR45779:SF15">
    <property type="entry name" value="FK506-BINDING PROTEIN 3"/>
    <property type="match status" value="1"/>
</dbReference>
<dbReference type="OrthoDB" id="1902587at2759"/>
<comment type="catalytic activity">
    <reaction evidence="1 5">
        <text>[protein]-peptidylproline (omega=180) = [protein]-peptidylproline (omega=0)</text>
        <dbReference type="Rhea" id="RHEA:16237"/>
        <dbReference type="Rhea" id="RHEA-COMP:10747"/>
        <dbReference type="Rhea" id="RHEA-COMP:10748"/>
        <dbReference type="ChEBI" id="CHEBI:83833"/>
        <dbReference type="ChEBI" id="CHEBI:83834"/>
        <dbReference type="EC" id="5.2.1.8"/>
    </reaction>
</comment>
<feature type="signal peptide" evidence="7">
    <location>
        <begin position="1"/>
        <end position="19"/>
    </location>
</feature>
<dbReference type="Gene3D" id="3.10.50.40">
    <property type="match status" value="1"/>
</dbReference>
<evidence type="ECO:0000259" key="8">
    <source>
        <dbReference type="PROSITE" id="PS50059"/>
    </source>
</evidence>
<dbReference type="GO" id="GO:0005783">
    <property type="term" value="C:endoplasmic reticulum"/>
    <property type="evidence" value="ECO:0000318"/>
    <property type="project" value="GO_Central"/>
</dbReference>
<dbReference type="InterPro" id="IPR046357">
    <property type="entry name" value="PPIase_dom_sf"/>
</dbReference>
<protein>
    <recommendedName>
        <fullName evidence="2 5">peptidylprolyl isomerase</fullName>
        <ecNumber evidence="2 5">5.2.1.8</ecNumber>
    </recommendedName>
</protein>
<keyword evidence="6" id="KW-0812">Transmembrane</keyword>
<feature type="transmembrane region" description="Helical" evidence="6">
    <location>
        <begin position="152"/>
        <end position="169"/>
    </location>
</feature>
<dbReference type="EC" id="5.2.1.8" evidence="2 5"/>
<evidence type="ECO:0000313" key="9">
    <source>
        <dbReference type="EMBL" id="EGC33664.1"/>
    </source>
</evidence>
<evidence type="ECO:0000313" key="10">
    <source>
        <dbReference type="Proteomes" id="UP000001064"/>
    </source>
</evidence>
<dbReference type="InterPro" id="IPR044609">
    <property type="entry name" value="FKBP2/11"/>
</dbReference>
<dbReference type="eggNOG" id="KOG0549">
    <property type="taxonomic scope" value="Eukaryota"/>
</dbReference>
<name>F0ZQY9_DICPU</name>
<dbReference type="OMA" id="FTIGERK"/>